<dbReference type="InterPro" id="IPR012341">
    <property type="entry name" value="6hp_glycosidase-like_sf"/>
</dbReference>
<dbReference type="PANTHER" id="PTHR31616">
    <property type="entry name" value="TREHALASE"/>
    <property type="match status" value="1"/>
</dbReference>
<keyword evidence="1" id="KW-0732">Signal</keyword>
<evidence type="ECO:0000313" key="2">
    <source>
        <dbReference type="EMBL" id="QVI63008.1"/>
    </source>
</evidence>
<evidence type="ECO:0000313" key="3">
    <source>
        <dbReference type="Proteomes" id="UP000677804"/>
    </source>
</evidence>
<feature type="signal peptide" evidence="1">
    <location>
        <begin position="1"/>
        <end position="36"/>
    </location>
</feature>
<keyword evidence="3" id="KW-1185">Reference proteome</keyword>
<gene>
    <name evidence="2" type="ORF">KG103_03540</name>
</gene>
<protein>
    <submittedName>
        <fullName evidence="2">Glycoside hydrolase family 15</fullName>
    </submittedName>
</protein>
<proteinExistence type="predicted"/>
<name>A0ABX8D6D6_9CELL</name>
<dbReference type="Gene3D" id="1.50.10.10">
    <property type="match status" value="1"/>
</dbReference>
<reference evidence="2 3" key="1">
    <citation type="submission" date="2021-05" db="EMBL/GenBank/DDBJ databases">
        <title>Novel species in genus Cellulomonas.</title>
        <authorList>
            <person name="Zhang G."/>
        </authorList>
    </citation>
    <scope>NUCLEOTIDE SEQUENCE [LARGE SCALE GENOMIC DNA]</scope>
    <source>
        <strain evidence="3">zg-ZUI222</strain>
    </source>
</reference>
<evidence type="ECO:0000256" key="1">
    <source>
        <dbReference type="SAM" id="SignalP"/>
    </source>
</evidence>
<sequence>MPDAAVVSRARRLRACAVLVLVGALLAAAGTGAPSAARPPVDATGLDTTGSGAVGGVGAGVGGTAVDVTATDHARIALYQQAVSVLPDGARAEVPADALAVFLPGTRVPDPAAAVLAGALGATPTTAAALGPRAATQAAGAQRTWVAAGEVPGAGGPYEELARAALLDLHSLTVAEGVVVAGWSEKWRYVWPRDSSFVAVALARTGHLEDALAVLDFLARVQEADGSFEARYLPDGSGPPDDRGLQTDGTGWAMWAAGLVLAEAPADRRTATAERLAPLVERSAGRALALVADGLPPASPDYWEVPEVEVTLGTAAPLVAGLEQAAVVLEAAGRPGPAAEAAAAAEGARRAVVDAFGATGYGRYATRGVPDAASAFVLTPFWSTAPHDAAAAWRASVTSMLRPARGLAPGGGWRRDGVSWTPQTTLYAWVAAEQGDVAGALRWLDVVDRHRTSSGAIPEKVLADGSPAAVAPLGWSAACVLLAIDALERATPERGSRGLT</sequence>
<dbReference type="RefSeq" id="WP_207371309.1">
    <property type="nucleotide sequence ID" value="NZ_CP074405.1"/>
</dbReference>
<dbReference type="PANTHER" id="PTHR31616:SF0">
    <property type="entry name" value="GLUCAN 1,4-ALPHA-GLUCOSIDASE"/>
    <property type="match status" value="1"/>
</dbReference>
<dbReference type="Proteomes" id="UP000677804">
    <property type="component" value="Chromosome"/>
</dbReference>
<dbReference type="SUPFAM" id="SSF48208">
    <property type="entry name" value="Six-hairpin glycosidases"/>
    <property type="match status" value="1"/>
</dbReference>
<organism evidence="2 3">
    <name type="scientific">Cellulomonas wangleii</name>
    <dbReference type="NCBI Taxonomy" id="2816956"/>
    <lineage>
        <taxon>Bacteria</taxon>
        <taxon>Bacillati</taxon>
        <taxon>Actinomycetota</taxon>
        <taxon>Actinomycetes</taxon>
        <taxon>Micrococcales</taxon>
        <taxon>Cellulomonadaceae</taxon>
        <taxon>Cellulomonas</taxon>
    </lineage>
</organism>
<keyword evidence="2" id="KW-0378">Hydrolase</keyword>
<dbReference type="EMBL" id="CP074405">
    <property type="protein sequence ID" value="QVI63008.1"/>
    <property type="molecule type" value="Genomic_DNA"/>
</dbReference>
<accession>A0ABX8D6D6</accession>
<feature type="chain" id="PRO_5046523652" evidence="1">
    <location>
        <begin position="37"/>
        <end position="500"/>
    </location>
</feature>
<dbReference type="InterPro" id="IPR008928">
    <property type="entry name" value="6-hairpin_glycosidase_sf"/>
</dbReference>
<dbReference type="GO" id="GO:0016787">
    <property type="term" value="F:hydrolase activity"/>
    <property type="evidence" value="ECO:0007669"/>
    <property type="project" value="UniProtKB-KW"/>
</dbReference>